<dbReference type="InterPro" id="IPR014030">
    <property type="entry name" value="Ketoacyl_synth_N"/>
</dbReference>
<evidence type="ECO:0000256" key="5">
    <source>
        <dbReference type="PROSITE-ProRule" id="PRU01363"/>
    </source>
</evidence>
<dbReference type="GO" id="GO:0006633">
    <property type="term" value="P:fatty acid biosynthetic process"/>
    <property type="evidence" value="ECO:0007669"/>
    <property type="project" value="InterPro"/>
</dbReference>
<feature type="active site" description="Proton acceptor; for dehydratase activity" evidence="5">
    <location>
        <position position="971"/>
    </location>
</feature>
<evidence type="ECO:0000256" key="2">
    <source>
        <dbReference type="ARBA" id="ARBA00022553"/>
    </source>
</evidence>
<evidence type="ECO:0000313" key="10">
    <source>
        <dbReference type="EMBL" id="KAF7184301.1"/>
    </source>
</evidence>
<dbReference type="PROSITE" id="PS00606">
    <property type="entry name" value="KS3_1"/>
    <property type="match status" value="1"/>
</dbReference>
<dbReference type="Pfam" id="PF08659">
    <property type="entry name" value="KR"/>
    <property type="match status" value="1"/>
</dbReference>
<dbReference type="InterPro" id="IPR016035">
    <property type="entry name" value="Acyl_Trfase/lysoPLipase"/>
</dbReference>
<dbReference type="Gene3D" id="3.40.366.10">
    <property type="entry name" value="Malonyl-Coenzyme A Acyl Carrier Protein, domain 2"/>
    <property type="match status" value="1"/>
</dbReference>
<dbReference type="InterPro" id="IPR036291">
    <property type="entry name" value="NAD(P)-bd_dom_sf"/>
</dbReference>
<dbReference type="Proteomes" id="UP000641853">
    <property type="component" value="Unassembled WGS sequence"/>
</dbReference>
<dbReference type="InterPro" id="IPR029063">
    <property type="entry name" value="SAM-dependent_MTases_sf"/>
</dbReference>
<dbReference type="Pfam" id="PF02801">
    <property type="entry name" value="Ketoacyl-synt_C"/>
    <property type="match status" value="1"/>
</dbReference>
<dbReference type="InterPro" id="IPR049900">
    <property type="entry name" value="PKS_mFAS_DH"/>
</dbReference>
<dbReference type="SUPFAM" id="SSF53335">
    <property type="entry name" value="S-adenosyl-L-methionine-dependent methyltransferases"/>
    <property type="match status" value="1"/>
</dbReference>
<dbReference type="CDD" id="cd02440">
    <property type="entry name" value="AdoMet_MTases"/>
    <property type="match status" value="1"/>
</dbReference>
<dbReference type="InterPro" id="IPR016036">
    <property type="entry name" value="Malonyl_transacylase_ACP-bd"/>
</dbReference>
<dbReference type="PANTHER" id="PTHR43775:SF46">
    <property type="entry name" value="FUMIGERMIN SYNTHASE"/>
    <property type="match status" value="1"/>
</dbReference>
<dbReference type="InterPro" id="IPR036736">
    <property type="entry name" value="ACP-like_sf"/>
</dbReference>
<dbReference type="InterPro" id="IPR049552">
    <property type="entry name" value="PKS_DH_N"/>
</dbReference>
<evidence type="ECO:0000313" key="11">
    <source>
        <dbReference type="Proteomes" id="UP000641853"/>
    </source>
</evidence>
<comment type="caution">
    <text evidence="10">The sequence shown here is derived from an EMBL/GenBank/DDBJ whole genome shotgun (WGS) entry which is preliminary data.</text>
</comment>
<dbReference type="PROSITE" id="PS52019">
    <property type="entry name" value="PKS_MFAS_DH"/>
    <property type="match status" value="1"/>
</dbReference>
<dbReference type="InterPro" id="IPR001227">
    <property type="entry name" value="Ac_transferase_dom_sf"/>
</dbReference>
<keyword evidence="1" id="KW-0596">Phosphopantetheine</keyword>
<dbReference type="Gene3D" id="3.40.50.150">
    <property type="entry name" value="Vaccinia Virus protein VP39"/>
    <property type="match status" value="1"/>
</dbReference>
<dbReference type="InterPro" id="IPR016039">
    <property type="entry name" value="Thiolase-like"/>
</dbReference>
<dbReference type="Pfam" id="PF16197">
    <property type="entry name" value="KAsynt_C_assoc"/>
    <property type="match status" value="1"/>
</dbReference>
<dbReference type="PROSITE" id="PS50075">
    <property type="entry name" value="CARRIER"/>
    <property type="match status" value="1"/>
</dbReference>
<dbReference type="InterPro" id="IPR057326">
    <property type="entry name" value="KR_dom"/>
</dbReference>
<feature type="region of interest" description="N-terminal hotdog fold" evidence="5">
    <location>
        <begin position="939"/>
        <end position="1068"/>
    </location>
</feature>
<feature type="domain" description="PKS/mFAS DH" evidence="9">
    <location>
        <begin position="939"/>
        <end position="1222"/>
    </location>
</feature>
<keyword evidence="3" id="KW-0808">Transferase</keyword>
<dbReference type="SMART" id="SM00827">
    <property type="entry name" value="PKS_AT"/>
    <property type="match status" value="1"/>
</dbReference>
<dbReference type="Gene3D" id="3.40.50.720">
    <property type="entry name" value="NAD(P)-binding Rossmann-like Domain"/>
    <property type="match status" value="1"/>
</dbReference>
<dbReference type="SUPFAM" id="SSF53901">
    <property type="entry name" value="Thiolase-like"/>
    <property type="match status" value="1"/>
</dbReference>
<dbReference type="EMBL" id="JACBAG010001650">
    <property type="protein sequence ID" value="KAF7184301.1"/>
    <property type="molecule type" value="Genomic_DNA"/>
</dbReference>
<dbReference type="SMART" id="SM00825">
    <property type="entry name" value="PKS_KS"/>
    <property type="match status" value="1"/>
</dbReference>
<keyword evidence="4" id="KW-0511">Multifunctional enzyme</keyword>
<dbReference type="Gene3D" id="3.30.70.3290">
    <property type="match status" value="1"/>
</dbReference>
<dbReference type="Pfam" id="PF14765">
    <property type="entry name" value="PS-DH"/>
    <property type="match status" value="1"/>
</dbReference>
<name>A0A8H6R451_9EURO</name>
<dbReference type="CDD" id="cd00833">
    <property type="entry name" value="PKS"/>
    <property type="match status" value="1"/>
</dbReference>
<dbReference type="SMART" id="SM00822">
    <property type="entry name" value="PKS_KR"/>
    <property type="match status" value="1"/>
</dbReference>
<feature type="region of interest" description="C-terminal hotdog fold" evidence="5">
    <location>
        <begin position="1083"/>
        <end position="1222"/>
    </location>
</feature>
<dbReference type="Pfam" id="PF00550">
    <property type="entry name" value="PP-binding"/>
    <property type="match status" value="1"/>
</dbReference>
<dbReference type="SUPFAM" id="SSF47336">
    <property type="entry name" value="ACP-like"/>
    <property type="match status" value="1"/>
</dbReference>
<dbReference type="SMART" id="SM00823">
    <property type="entry name" value="PKS_PP"/>
    <property type="match status" value="1"/>
</dbReference>
<keyword evidence="11" id="KW-1185">Reference proteome</keyword>
<dbReference type="InterPro" id="IPR032821">
    <property type="entry name" value="PKS_assoc"/>
</dbReference>
<reference evidence="10" key="1">
    <citation type="submission" date="2020-06" db="EMBL/GenBank/DDBJ databases">
        <title>Draft genome sequences of strains closely related to Aspergillus parafelis and Aspergillus hiratsukae.</title>
        <authorList>
            <person name="Dos Santos R.A.C."/>
            <person name="Rivero-Menendez O."/>
            <person name="Steenwyk J.L."/>
            <person name="Mead M.E."/>
            <person name="Goldman G.H."/>
            <person name="Alastruey-Izquierdo A."/>
            <person name="Rokas A."/>
        </authorList>
    </citation>
    <scope>NUCLEOTIDE SEQUENCE</scope>
    <source>
        <strain evidence="10">CNM-CM7691</strain>
    </source>
</reference>
<dbReference type="InterPro" id="IPR049551">
    <property type="entry name" value="PKS_DH_C"/>
</dbReference>
<dbReference type="PANTHER" id="PTHR43775">
    <property type="entry name" value="FATTY ACID SYNTHASE"/>
    <property type="match status" value="1"/>
</dbReference>
<dbReference type="SMART" id="SM00826">
    <property type="entry name" value="PKS_DH"/>
    <property type="match status" value="1"/>
</dbReference>
<dbReference type="SUPFAM" id="SSF51735">
    <property type="entry name" value="NAD(P)-binding Rossmann-fold domains"/>
    <property type="match status" value="1"/>
</dbReference>
<evidence type="ECO:0000259" key="8">
    <source>
        <dbReference type="PROSITE" id="PS52004"/>
    </source>
</evidence>
<dbReference type="GO" id="GO:0031177">
    <property type="term" value="F:phosphopantetheine binding"/>
    <property type="evidence" value="ECO:0007669"/>
    <property type="project" value="InterPro"/>
</dbReference>
<dbReference type="InterPro" id="IPR042104">
    <property type="entry name" value="PKS_dehydratase_sf"/>
</dbReference>
<dbReference type="InterPro" id="IPR014031">
    <property type="entry name" value="Ketoacyl_synth_C"/>
</dbReference>
<keyword evidence="2" id="KW-0597">Phosphoprotein</keyword>
<dbReference type="Gene3D" id="3.40.47.10">
    <property type="match status" value="1"/>
</dbReference>
<dbReference type="SUPFAM" id="SSF55048">
    <property type="entry name" value="Probable ACP-binding domain of malonyl-CoA ACP transacylase"/>
    <property type="match status" value="1"/>
</dbReference>
<dbReference type="Pfam" id="PF00109">
    <property type="entry name" value="ketoacyl-synt"/>
    <property type="match status" value="1"/>
</dbReference>
<evidence type="ECO:0000259" key="9">
    <source>
        <dbReference type="PROSITE" id="PS52019"/>
    </source>
</evidence>
<dbReference type="InterPro" id="IPR020806">
    <property type="entry name" value="PKS_PP-bd"/>
</dbReference>
<dbReference type="InterPro" id="IPR014043">
    <property type="entry name" value="Acyl_transferase_dom"/>
</dbReference>
<dbReference type="InterPro" id="IPR018201">
    <property type="entry name" value="Ketoacyl_synth_AS"/>
</dbReference>
<feature type="active site" description="Proton donor; for dehydratase activity" evidence="5">
    <location>
        <position position="1145"/>
    </location>
</feature>
<evidence type="ECO:0008006" key="12">
    <source>
        <dbReference type="Google" id="ProtNLM"/>
    </source>
</evidence>
<dbReference type="InterPro" id="IPR006162">
    <property type="entry name" value="Ppantetheine_attach_site"/>
</dbReference>
<dbReference type="Pfam" id="PF21089">
    <property type="entry name" value="PKS_DH_N"/>
    <property type="match status" value="1"/>
</dbReference>
<dbReference type="PROSITE" id="PS00012">
    <property type="entry name" value="PHOSPHOPANTETHEINE"/>
    <property type="match status" value="1"/>
</dbReference>
<feature type="region of interest" description="Disordered" evidence="6">
    <location>
        <begin position="2038"/>
        <end position="2057"/>
    </location>
</feature>
<accession>A0A8H6R451</accession>
<evidence type="ECO:0000259" key="7">
    <source>
        <dbReference type="PROSITE" id="PS50075"/>
    </source>
</evidence>
<evidence type="ECO:0000256" key="4">
    <source>
        <dbReference type="ARBA" id="ARBA00023268"/>
    </source>
</evidence>
<evidence type="ECO:0000256" key="1">
    <source>
        <dbReference type="ARBA" id="ARBA00022450"/>
    </source>
</evidence>
<proteinExistence type="predicted"/>
<dbReference type="InterPro" id="IPR009081">
    <property type="entry name" value="PP-bd_ACP"/>
</dbReference>
<dbReference type="InterPro" id="IPR020807">
    <property type="entry name" value="PKS_DH"/>
</dbReference>
<dbReference type="GO" id="GO:0044550">
    <property type="term" value="P:secondary metabolite biosynthetic process"/>
    <property type="evidence" value="ECO:0007669"/>
    <property type="project" value="UniProtKB-ARBA"/>
</dbReference>
<dbReference type="GO" id="GO:0004312">
    <property type="term" value="F:fatty acid synthase activity"/>
    <property type="evidence" value="ECO:0007669"/>
    <property type="project" value="TreeGrafter"/>
</dbReference>
<feature type="domain" description="Carrier" evidence="7">
    <location>
        <begin position="2083"/>
        <end position="2159"/>
    </location>
</feature>
<feature type="region of interest" description="Disordered" evidence="6">
    <location>
        <begin position="1"/>
        <end position="44"/>
    </location>
</feature>
<dbReference type="Pfam" id="PF00698">
    <property type="entry name" value="Acyl_transf_1"/>
    <property type="match status" value="1"/>
</dbReference>
<dbReference type="GO" id="GO:0004315">
    <property type="term" value="F:3-oxoacyl-[acyl-carrier-protein] synthase activity"/>
    <property type="evidence" value="ECO:0007669"/>
    <property type="project" value="InterPro"/>
</dbReference>
<feature type="compositionally biased region" description="Basic and acidic residues" evidence="6">
    <location>
        <begin position="2045"/>
        <end position="2056"/>
    </location>
</feature>
<dbReference type="Gene3D" id="1.10.1200.10">
    <property type="entry name" value="ACP-like"/>
    <property type="match status" value="1"/>
</dbReference>
<feature type="domain" description="Ketosynthase family 3 (KS3)" evidence="8">
    <location>
        <begin position="49"/>
        <end position="466"/>
    </location>
</feature>
<organism evidence="10 11">
    <name type="scientific">Aspergillus felis</name>
    <dbReference type="NCBI Taxonomy" id="1287682"/>
    <lineage>
        <taxon>Eukaryota</taxon>
        <taxon>Fungi</taxon>
        <taxon>Dikarya</taxon>
        <taxon>Ascomycota</taxon>
        <taxon>Pezizomycotina</taxon>
        <taxon>Eurotiomycetes</taxon>
        <taxon>Eurotiomycetidae</taxon>
        <taxon>Eurotiales</taxon>
        <taxon>Aspergillaceae</taxon>
        <taxon>Aspergillus</taxon>
        <taxon>Aspergillus subgen. Fumigati</taxon>
    </lineage>
</organism>
<dbReference type="InterPro" id="IPR020841">
    <property type="entry name" value="PKS_Beta-ketoAc_synthase_dom"/>
</dbReference>
<dbReference type="PROSITE" id="PS52004">
    <property type="entry name" value="KS3_2"/>
    <property type="match status" value="1"/>
</dbReference>
<sequence>MSFPQFDVPSLPVGSASTRDASPVSGPFDSSDSDRDIVNGGQASGSPFTEPIAICGLALRLPGGIRDGDSFWDLLVNGRDARMPIPASRYNISGFDGSLDGRDPIKTTHGYFLGEDLSSLDASFFSMTKTELEKCDPQQRQLLEVSRECLEDAGETDYRGRNVGCYIGNFGHDWMEMSLREPQHSRSYNVLGYSDMILANRVSYEYDLRGPSVVIKTACSASLVALHEACRALQARDIRGAIVGGTSLILAPTLTSNFFGEGILSPEASCKTFDESADGFARAEGITAIYVKRLDDALRDGNPIRAVIRGTGTNSDGKSMGIMSPNAEAHEALMRQVYDQAGLSPRETAFVECHGTGTATGDPIEVTAVGNVFGERGVYIGSVKPNVGHSEGCSGITSLIKAVLALEHKTIPPNIKFKNPNPKIPFVEKKLVVPIQPAPFPLDKAERISVNSFGIGGSNAHVIVESAAQHLAHVHAARRTSRVGHSPATASPQLLLFSANTQTSLRGQVDAYKTYARDHPDAISDIAYTLAVRRERLPHRAFAIWQNGELQTSSLSKAPAVPPAITMIFSGQGAQWAEMGKKLIQTDASFRHDLASMDSILQSLRKPPCWSILEELQKPAEDSQINRAEMAQPLCTALQVALFHQLKRLGIKPTAVVGHSSGEIAAAYAAGYITLEYALAVAYYRGYITKNADRSCGAMAAVGLSAADVLPFLRTGVCIACENSPSSTTISGDREALKEILARLKEERPDIFARLLKVEMAYHSHHMKPLGIEYLELLRAENNFGIPRSTDKALFLSSVICKPVDDPASFGPEYWVDNLTSPVRFHSAMTNLEARGSSVFLEVGPHSTLAGPLRDICSTLSKPCNYTPCLIRHQDSTATFLSAVGKMYQEAVPVDVKALFPEDRRALCGLPVYPWDHSGSYWYESRLSSAWRQRPFPHHSLLGERTVDSPDFSPIWRNMLSLEDVAWIADHKIRQDVVFPLAGYIAMAGEAIRQTTGVDTGYRLRDVEARKALVLTDSKATEVVTVLHAHTGVPAKGPSWYDFSIASCHGASWLIHCTGQVSPLADTQRLPLEPESATQRRLLRKLTPMRFYEAMARVGVVFGPEFQRLVDITSSATDPLAEARVMSPAPRENKRPFALHPTAIDACIQLLIVAAARGLCRNLDQLEVPVMVGNIEVFSGSANLRARAHDFTQGVECVTENSKLALRMSGLQLAPLAAEAADQVDVHAGARLQWLPDFDFVDHSRLFDKPQRPSLEIELEEHLTLLCVLESMDKVAHIPPCHPHLAKYREWLALQVRMAEAGQYTLVEHAAEWVGLPRVERQKLIQDTYAKILDLPGRHAYSVGIKRICEHADQIFTGEADTLDLLMQDDILAELYDSVSFGYGDFVRLLSSNRPDLRILEVGAGTGGTTERTLRGLVDGSRLPPYSVYTFTDVSAGFFPQAKERFIYAPNMEFRTFDISQDGLAQGFEAASYDLILAPNVVHATASLKETLSNLEPLLKPDGFIILTELCSLIKSPNYIFGNFVGWWLGEADGRNWEPYVQPERWDAELKAAGFTGVDAVVPDQDVPSYRLAATIISQPARKADVPEIDRAVTLLCQSADADIVKRLQLHLRDGGWQVETCRLGEEMPPKGRDIIASVGLESDFFGEDLTPDRLAAFQALIRHLDAEKVLWLCPRFQVRCKDPRSAQTLGVARTVRTELYLPLFTLEIDTNETRFEELVHRVLQKIRTTKDEASLHADKEFVVTDGQVCIGRYHPFELKKELPTRALTLDSAAAYLLVGGTGGLGRSMATWMVEHGATDLILLSRRAGKDEESQSLSQELEQMGCSVHLVAGSVENPEDIERSIASAKKPIKGVFQLAMVLKDAPLLEMTYSDWVDVNGPKVTGTWNLHHALKDQPLDFFWLASSILTAVDTPGQANYLATGTFLEAFCQYRHSLGLPASVLNICPVEGVGFVAENPHAKKNMKAQGIYTLREREFLDLVELSLSDSTPTAGGNTSPTATPPRPWVNRSQVVMGLRSEQDLGDPHNRASWRHNRRMGLYHNRRARESESARDGKNGAKASALQAFLERVREMGDEGLLRGEGVDFLAFEVGKKIHDLMLKPDEEVEIGRTLAQIGLDSLMAIELRRWIKQVFELTMSVLEIMGSGSLKQLAGDLAAKYAEKIRE</sequence>
<dbReference type="SUPFAM" id="SSF52151">
    <property type="entry name" value="FabD/lysophospholipase-like"/>
    <property type="match status" value="1"/>
</dbReference>
<dbReference type="InterPro" id="IPR013968">
    <property type="entry name" value="PKS_KR"/>
</dbReference>
<gene>
    <name evidence="10" type="ORF">CNMCM7691_004987</name>
</gene>
<dbReference type="Gene3D" id="3.10.129.110">
    <property type="entry name" value="Polyketide synthase dehydratase"/>
    <property type="match status" value="1"/>
</dbReference>
<dbReference type="InterPro" id="IPR050091">
    <property type="entry name" value="PKS_NRPS_Biosynth_Enz"/>
</dbReference>
<evidence type="ECO:0000256" key="6">
    <source>
        <dbReference type="SAM" id="MobiDB-lite"/>
    </source>
</evidence>
<protein>
    <recommendedName>
        <fullName evidence="12">Polyketide synthase</fullName>
    </recommendedName>
</protein>
<evidence type="ECO:0000256" key="3">
    <source>
        <dbReference type="ARBA" id="ARBA00022679"/>
    </source>
</evidence>
<dbReference type="InterPro" id="IPR013217">
    <property type="entry name" value="Methyltransf_12"/>
</dbReference>
<dbReference type="Pfam" id="PF08242">
    <property type="entry name" value="Methyltransf_12"/>
    <property type="match status" value="1"/>
</dbReference>